<keyword evidence="1 2" id="KW-0663">Pyridoxal phosphate</keyword>
<proteinExistence type="inferred from homology"/>
<dbReference type="FunFam" id="3.20.20.10:FF:000018">
    <property type="entry name" value="Pyridoxal phosphate homeostasis protein"/>
    <property type="match status" value="1"/>
</dbReference>
<dbReference type="HAMAP" id="MF_02087">
    <property type="entry name" value="PLP_homeostasis"/>
    <property type="match status" value="1"/>
</dbReference>
<evidence type="ECO:0000259" key="5">
    <source>
        <dbReference type="Pfam" id="PF01168"/>
    </source>
</evidence>
<evidence type="ECO:0000256" key="2">
    <source>
        <dbReference type="HAMAP-Rule" id="MF_03225"/>
    </source>
</evidence>
<protein>
    <recommendedName>
        <fullName evidence="2">Pyridoxal phosphate homeostasis protein</fullName>
        <shortName evidence="2">PLP homeostasis protein</shortName>
    </recommendedName>
</protein>
<dbReference type="PANTHER" id="PTHR10146">
    <property type="entry name" value="PROLINE SYNTHETASE CO-TRANSCRIBED BACTERIAL HOMOLOG PROTEIN"/>
    <property type="match status" value="1"/>
</dbReference>
<comment type="cofactor">
    <cofactor evidence="3">
        <name>pyridoxal 5'-phosphate</name>
        <dbReference type="ChEBI" id="CHEBI:597326"/>
    </cofactor>
</comment>
<dbReference type="AlphaFoldDB" id="A0A1E4RC96"/>
<comment type="similarity">
    <text evidence="2 4">Belongs to the pyridoxal phosphate-binding protein YggS/PROSC family.</text>
</comment>
<dbReference type="PIRSF" id="PIRSF004848">
    <property type="entry name" value="YBL036c_PLPDEIII"/>
    <property type="match status" value="1"/>
</dbReference>
<dbReference type="GO" id="GO:0030170">
    <property type="term" value="F:pyridoxal phosphate binding"/>
    <property type="evidence" value="ECO:0007669"/>
    <property type="project" value="UniProtKB-UniRule"/>
</dbReference>
<sequence length="241" mass="26679">MATPERRSDLAANYDSIIKQVNETASGKQVKLVAVSKYKPVEDLKALYDHGVRDFGENYVQELLTKAETLPKDIRWHFIGGLQSGKCKDLSNNIPNLYAVHSIDSFKKVKKMNSTRKAAEGNPVNVFLQINTSGESQKSGYSLGDQKELHESIDYILNNKECDKLNLLGLMTIGSFAESVAGVENKDFKALTDLKKELDAKYNIDLDLSMGMSNDFIEAIRQGSSVVRVGSSIFGARPVKP</sequence>
<comment type="function">
    <text evidence="2">Pyridoxal 5'-phosphate (PLP)-binding protein, which may be involved in intracellular homeostatic regulation of pyridoxal 5'-phosphate (PLP), the active form of vitamin B6.</text>
</comment>
<dbReference type="InterPro" id="IPR011078">
    <property type="entry name" value="PyrdxlP_homeostasis"/>
</dbReference>
<dbReference type="RefSeq" id="XP_020073944.1">
    <property type="nucleotide sequence ID" value="XM_020221943.1"/>
</dbReference>
<dbReference type="EMBL" id="KV454546">
    <property type="protein sequence ID" value="ODV64877.1"/>
    <property type="molecule type" value="Genomic_DNA"/>
</dbReference>
<feature type="domain" description="Alanine racemase N-terminal" evidence="5">
    <location>
        <begin position="18"/>
        <end position="238"/>
    </location>
</feature>
<dbReference type="STRING" id="984485.A0A1E4RC96"/>
<dbReference type="PANTHER" id="PTHR10146:SF14">
    <property type="entry name" value="PYRIDOXAL PHOSPHATE HOMEOSTASIS PROTEIN"/>
    <property type="match status" value="1"/>
</dbReference>
<dbReference type="NCBIfam" id="TIGR00044">
    <property type="entry name" value="YggS family pyridoxal phosphate-dependent enzyme"/>
    <property type="match status" value="1"/>
</dbReference>
<evidence type="ECO:0000313" key="6">
    <source>
        <dbReference type="EMBL" id="ODV64877.1"/>
    </source>
</evidence>
<dbReference type="InterPro" id="IPR029066">
    <property type="entry name" value="PLP-binding_barrel"/>
</dbReference>
<dbReference type="GO" id="GO:0042816">
    <property type="term" value="P:vitamin B6 metabolic process"/>
    <property type="evidence" value="ECO:0007669"/>
    <property type="project" value="EnsemblFungi"/>
</dbReference>
<evidence type="ECO:0000256" key="1">
    <source>
        <dbReference type="ARBA" id="ARBA00022898"/>
    </source>
</evidence>
<dbReference type="Pfam" id="PF01168">
    <property type="entry name" value="Ala_racemase_N"/>
    <property type="match status" value="1"/>
</dbReference>
<dbReference type="GeneID" id="30996492"/>
<dbReference type="InterPro" id="IPR001608">
    <property type="entry name" value="Ala_racemase_N"/>
</dbReference>
<dbReference type="Proteomes" id="UP000095085">
    <property type="component" value="Unassembled WGS sequence"/>
</dbReference>
<gene>
    <name evidence="6" type="ORF">HYPBUDRAFT_154189</name>
</gene>
<accession>A0A1E4RC96</accession>
<reference evidence="7" key="1">
    <citation type="submission" date="2016-05" db="EMBL/GenBank/DDBJ databases">
        <title>Comparative genomics of biotechnologically important yeasts.</title>
        <authorList>
            <consortium name="DOE Joint Genome Institute"/>
            <person name="Riley R."/>
            <person name="Haridas S."/>
            <person name="Wolfe K.H."/>
            <person name="Lopes M.R."/>
            <person name="Hittinger C.T."/>
            <person name="Goker M."/>
            <person name="Salamov A."/>
            <person name="Wisecaver J."/>
            <person name="Long T.M."/>
            <person name="Aerts A.L."/>
            <person name="Barry K."/>
            <person name="Choi C."/>
            <person name="Clum A."/>
            <person name="Coughlan A.Y."/>
            <person name="Deshpande S."/>
            <person name="Douglass A.P."/>
            <person name="Hanson S.J."/>
            <person name="Klenk H.-P."/>
            <person name="Labutti K."/>
            <person name="Lapidus A."/>
            <person name="Lindquist E."/>
            <person name="Lipzen A."/>
            <person name="Meier-Kolthoff J.P."/>
            <person name="Ohm R.A."/>
            <person name="Otillar R.P."/>
            <person name="Pangilinan J."/>
            <person name="Peng Y."/>
            <person name="Rokas A."/>
            <person name="Rosa C.A."/>
            <person name="Scheuner C."/>
            <person name="Sibirny A.A."/>
            <person name="Slot J.C."/>
            <person name="Stielow J.B."/>
            <person name="Sun H."/>
            <person name="Kurtzman C.P."/>
            <person name="Blackwell M."/>
            <person name="Grigoriev I.V."/>
            <person name="Jeffries T.W."/>
        </authorList>
    </citation>
    <scope>NUCLEOTIDE SEQUENCE [LARGE SCALE GENOMIC DNA]</scope>
    <source>
        <strain evidence="7">NRRL Y-1933</strain>
    </source>
</reference>
<evidence type="ECO:0000256" key="3">
    <source>
        <dbReference type="PIRSR" id="PIRSR004848-1"/>
    </source>
</evidence>
<name>A0A1E4RC96_9ASCO</name>
<dbReference type="SUPFAM" id="SSF51419">
    <property type="entry name" value="PLP-binding barrel"/>
    <property type="match status" value="1"/>
</dbReference>
<organism evidence="6 7">
    <name type="scientific">Hyphopichia burtonii NRRL Y-1933</name>
    <dbReference type="NCBI Taxonomy" id="984485"/>
    <lineage>
        <taxon>Eukaryota</taxon>
        <taxon>Fungi</taxon>
        <taxon>Dikarya</taxon>
        <taxon>Ascomycota</taxon>
        <taxon>Saccharomycotina</taxon>
        <taxon>Pichiomycetes</taxon>
        <taxon>Debaryomycetaceae</taxon>
        <taxon>Hyphopichia</taxon>
    </lineage>
</organism>
<evidence type="ECO:0000256" key="4">
    <source>
        <dbReference type="RuleBase" id="RU004514"/>
    </source>
</evidence>
<feature type="modified residue" description="N6-(pyridoxal phosphate)lysine" evidence="2 3">
    <location>
        <position position="37"/>
    </location>
</feature>
<keyword evidence="7" id="KW-1185">Reference proteome</keyword>
<dbReference type="OrthoDB" id="10264196at2759"/>
<dbReference type="Gene3D" id="3.20.20.10">
    <property type="entry name" value="Alanine racemase"/>
    <property type="match status" value="1"/>
</dbReference>
<evidence type="ECO:0000313" key="7">
    <source>
        <dbReference type="Proteomes" id="UP000095085"/>
    </source>
</evidence>
<dbReference type="CDD" id="cd06822">
    <property type="entry name" value="PLPDE_III_YBL036c_euk"/>
    <property type="match status" value="1"/>
</dbReference>